<proteinExistence type="predicted"/>
<evidence type="ECO:0000256" key="1">
    <source>
        <dbReference type="SAM" id="MobiDB-lite"/>
    </source>
</evidence>
<evidence type="ECO:0000313" key="4">
    <source>
        <dbReference type="Proteomes" id="UP000291832"/>
    </source>
</evidence>
<feature type="transmembrane region" description="Helical" evidence="2">
    <location>
        <begin position="301"/>
        <end position="321"/>
    </location>
</feature>
<feature type="transmembrane region" description="Helical" evidence="2">
    <location>
        <begin position="99"/>
        <end position="122"/>
    </location>
</feature>
<dbReference type="AlphaFoldDB" id="A0A4Q7U149"/>
<feature type="transmembrane region" description="Helical" evidence="2">
    <location>
        <begin position="152"/>
        <end position="173"/>
    </location>
</feature>
<feature type="transmembrane region" description="Helical" evidence="2">
    <location>
        <begin position="213"/>
        <end position="238"/>
    </location>
</feature>
<sequence length="393" mass="40312">MTDHDAPADQTAPPPGSGPPDHPGSASHGAQMFGPINFGQLLGRSFVLLTQNPVPLLAVAAPISLVLLISVSLLAEAVPFSGAPDPFLLILNRHQNTTVSGLGLVLVTTLATFVIALLAQVITQGFALFNLRAALLGERARSATLWRLLGGAWARLFGLGLISLGIGAAYVVVVGGLTGLATLLLSTVSIGSAGLYIIVPIAILLVIGSLVPLSWLVTQISLAASAVVFEGATVRAALRRSWQLVTGRFWRVLGAQALVSLSFAAATWVFFMVLLFTLLAFTDPSASASAFAMTLIFTLPTNFLAVGATLTAANAVGLLYVDARLRTDWLGITLNGYAAARIGGTPPARLADPFVTPPAPPSHSVPQTPPAAGPPPGSPPPPTPAPPAPPAGV</sequence>
<dbReference type="RefSeq" id="WP_157993011.1">
    <property type="nucleotide sequence ID" value="NZ_QYAG01000001.1"/>
</dbReference>
<organism evidence="3 4">
    <name type="scientific">Leucobacter luti</name>
    <dbReference type="NCBI Taxonomy" id="340320"/>
    <lineage>
        <taxon>Bacteria</taxon>
        <taxon>Bacillati</taxon>
        <taxon>Actinomycetota</taxon>
        <taxon>Actinomycetes</taxon>
        <taxon>Micrococcales</taxon>
        <taxon>Microbacteriaceae</taxon>
        <taxon>Leucobacter</taxon>
    </lineage>
</organism>
<dbReference type="OrthoDB" id="121140at2"/>
<name>A0A4Q7U149_9MICO</name>
<feature type="region of interest" description="Disordered" evidence="1">
    <location>
        <begin position="1"/>
        <end position="29"/>
    </location>
</feature>
<feature type="region of interest" description="Disordered" evidence="1">
    <location>
        <begin position="349"/>
        <end position="393"/>
    </location>
</feature>
<evidence type="ECO:0000256" key="2">
    <source>
        <dbReference type="SAM" id="Phobius"/>
    </source>
</evidence>
<accession>A0A4Q7U149</accession>
<feature type="compositionally biased region" description="Pro residues" evidence="1">
    <location>
        <begin position="355"/>
        <end position="393"/>
    </location>
</feature>
<reference evidence="3 4" key="1">
    <citation type="journal article" date="2015" name="Stand. Genomic Sci.">
        <title>Genomic Encyclopedia of Bacterial and Archaeal Type Strains, Phase III: the genomes of soil and plant-associated and newly described type strains.</title>
        <authorList>
            <person name="Whitman W.B."/>
            <person name="Woyke T."/>
            <person name="Klenk H.P."/>
            <person name="Zhou Y."/>
            <person name="Lilburn T.G."/>
            <person name="Beck B.J."/>
            <person name="De Vos P."/>
            <person name="Vandamme P."/>
            <person name="Eisen J.A."/>
            <person name="Garrity G."/>
            <person name="Hugenholtz P."/>
            <person name="Kyrpides N.C."/>
        </authorList>
    </citation>
    <scope>NUCLEOTIDE SEQUENCE [LARGE SCALE GENOMIC DNA]</scope>
    <source>
        <strain evidence="3 4">RF6</strain>
    </source>
</reference>
<feature type="compositionally biased region" description="Pro residues" evidence="1">
    <location>
        <begin position="12"/>
        <end position="22"/>
    </location>
</feature>
<dbReference type="Proteomes" id="UP000291832">
    <property type="component" value="Unassembled WGS sequence"/>
</dbReference>
<feature type="transmembrane region" description="Helical" evidence="2">
    <location>
        <begin position="258"/>
        <end position="281"/>
    </location>
</feature>
<comment type="caution">
    <text evidence="3">The sequence shown here is derived from an EMBL/GenBank/DDBJ whole genome shotgun (WGS) entry which is preliminary data.</text>
</comment>
<keyword evidence="2" id="KW-0472">Membrane</keyword>
<dbReference type="EMBL" id="SHKI01000004">
    <property type="protein sequence ID" value="RZT66082.1"/>
    <property type="molecule type" value="Genomic_DNA"/>
</dbReference>
<protein>
    <recommendedName>
        <fullName evidence="5">Glycerophosphoryl diester phosphodiesterase family protein</fullName>
    </recommendedName>
</protein>
<keyword evidence="2" id="KW-0812">Transmembrane</keyword>
<gene>
    <name evidence="3" type="ORF">EV139_1508</name>
</gene>
<evidence type="ECO:0000313" key="3">
    <source>
        <dbReference type="EMBL" id="RZT66082.1"/>
    </source>
</evidence>
<keyword evidence="4" id="KW-1185">Reference proteome</keyword>
<keyword evidence="2" id="KW-1133">Transmembrane helix</keyword>
<evidence type="ECO:0008006" key="5">
    <source>
        <dbReference type="Google" id="ProtNLM"/>
    </source>
</evidence>
<feature type="transmembrane region" description="Helical" evidence="2">
    <location>
        <begin position="180"/>
        <end position="207"/>
    </location>
</feature>
<feature type="transmembrane region" description="Helical" evidence="2">
    <location>
        <begin position="56"/>
        <end position="78"/>
    </location>
</feature>